<organism evidence="1 2">
    <name type="scientific">Escherichia phage JLBYU26</name>
    <dbReference type="NCBI Taxonomy" id="2894742"/>
    <lineage>
        <taxon>Viruses</taxon>
        <taxon>Duplodnaviria</taxon>
        <taxon>Heunggongvirae</taxon>
        <taxon>Uroviricota</taxon>
        <taxon>Caudoviricetes</taxon>
        <taxon>Drexlerviridae</taxon>
        <taxon>Tempevirinae</taxon>
        <taxon>Warwickvirus</taxon>
        <taxon>Warwickvirus JLBYU26</taxon>
    </lineage>
</organism>
<evidence type="ECO:0000313" key="1">
    <source>
        <dbReference type="EMBL" id="UGO56501.1"/>
    </source>
</evidence>
<gene>
    <name evidence="1" type="ORF">JLBYU26_38</name>
</gene>
<proteinExistence type="predicted"/>
<accession>A0AAE9CFF3</accession>
<reference evidence="1 2" key="1">
    <citation type="submission" date="2021-09" db="EMBL/GenBank/DDBJ databases">
        <authorList>
            <person name="Lewis J.M."/>
            <person name="Fugal B.O."/>
            <person name="Hansen B.R."/>
            <person name="Janda K.E."/>
            <person name="Kotter D.B."/>
            <person name="McCleary W.R."/>
        </authorList>
    </citation>
    <scope>NUCLEOTIDE SEQUENCE [LARGE SCALE GENOMIC DNA]</scope>
</reference>
<dbReference type="EMBL" id="OK272483">
    <property type="protein sequence ID" value="UGO56501.1"/>
    <property type="molecule type" value="Genomic_DNA"/>
</dbReference>
<protein>
    <submittedName>
        <fullName evidence="1">Uncharacterized protein</fullName>
    </submittedName>
</protein>
<name>A0AAE9CFF3_9CAUD</name>
<keyword evidence="2" id="KW-1185">Reference proteome</keyword>
<sequence length="99" mass="11562">MLVRNAMYKIKSDERVHLFHVNEHGDLSIAMYRNDRGGCEESTGGKVHPMFFMFRHKADQYSHHNHWIGDLLQYGKLVASHVVDPGKLTSRQLRKMARK</sequence>
<evidence type="ECO:0000313" key="2">
    <source>
        <dbReference type="Proteomes" id="UP000828086"/>
    </source>
</evidence>
<dbReference type="Proteomes" id="UP000828086">
    <property type="component" value="Segment"/>
</dbReference>